<dbReference type="OrthoDB" id="6398375at2"/>
<dbReference type="InterPro" id="IPR015797">
    <property type="entry name" value="NUDIX_hydrolase-like_dom_sf"/>
</dbReference>
<comment type="caution">
    <text evidence="1">The sequence shown here is derived from an EMBL/GenBank/DDBJ whole genome shotgun (WGS) entry which is preliminary data.</text>
</comment>
<evidence type="ECO:0008006" key="3">
    <source>
        <dbReference type="Google" id="ProtNLM"/>
    </source>
</evidence>
<dbReference type="EMBL" id="MQWA01000001">
    <property type="protein sequence ID" value="PQJ27563.1"/>
    <property type="molecule type" value="Genomic_DNA"/>
</dbReference>
<dbReference type="RefSeq" id="WP_105042054.1">
    <property type="nucleotide sequence ID" value="NZ_MQWA01000001.1"/>
</dbReference>
<dbReference type="Proteomes" id="UP000239907">
    <property type="component" value="Unassembled WGS sequence"/>
</dbReference>
<sequence length="205" mass="22943">MAKDYTGEQILVITRELLDSLGSFQGLNTDVDKYLPTILDPKNNFFMDRGAAEEDPTHKQLIPYVLIRLNGQFVHYSRGKAGGEARLHAKRSMGIGGHINPEDKREDHLGYETYMAGVEREIAEEVVIDGSYTQKIVGLLNDDTNEVGKVHLGVVHLFDIDGTEVKSNEDAIADLQLSSVAELKGEFHERLETWSQFCADHLSEL</sequence>
<name>A0A2S7U040_9BACT</name>
<accession>A0A2S7U040</accession>
<dbReference type="Gene3D" id="3.90.79.10">
    <property type="entry name" value="Nucleoside Triphosphate Pyrophosphohydrolase"/>
    <property type="match status" value="1"/>
</dbReference>
<reference evidence="1 2" key="1">
    <citation type="submission" date="2016-12" db="EMBL/GenBank/DDBJ databases">
        <title>Study of bacterial adaptation to deep sea.</title>
        <authorList>
            <person name="Song J."/>
            <person name="Yoshizawa S."/>
            <person name="Kogure K."/>
        </authorList>
    </citation>
    <scope>NUCLEOTIDE SEQUENCE [LARGE SCALE GENOMIC DNA]</scope>
    <source>
        <strain evidence="1 2">SAORIC-165</strain>
    </source>
</reference>
<protein>
    <recommendedName>
        <fullName evidence="3">Nudix hydrolase domain-containing protein</fullName>
    </recommendedName>
</protein>
<dbReference type="AlphaFoldDB" id="A0A2S7U040"/>
<keyword evidence="2" id="KW-1185">Reference proteome</keyword>
<proteinExistence type="predicted"/>
<dbReference type="SUPFAM" id="SSF55811">
    <property type="entry name" value="Nudix"/>
    <property type="match status" value="1"/>
</dbReference>
<organism evidence="1 2">
    <name type="scientific">Rubritalea profundi</name>
    <dbReference type="NCBI Taxonomy" id="1658618"/>
    <lineage>
        <taxon>Bacteria</taxon>
        <taxon>Pseudomonadati</taxon>
        <taxon>Verrucomicrobiota</taxon>
        <taxon>Verrucomicrobiia</taxon>
        <taxon>Verrucomicrobiales</taxon>
        <taxon>Rubritaleaceae</taxon>
        <taxon>Rubritalea</taxon>
    </lineage>
</organism>
<gene>
    <name evidence="1" type="ORF">BSZ32_03020</name>
</gene>
<evidence type="ECO:0000313" key="2">
    <source>
        <dbReference type="Proteomes" id="UP000239907"/>
    </source>
</evidence>
<evidence type="ECO:0000313" key="1">
    <source>
        <dbReference type="EMBL" id="PQJ27563.1"/>
    </source>
</evidence>